<keyword evidence="2" id="KW-0378">Hydrolase</keyword>
<comment type="similarity">
    <text evidence="4">Belongs to the cyclic nucleotide phosphodiesterase class-III family.</text>
</comment>
<dbReference type="AlphaFoldDB" id="A0A3A8ELS9"/>
<organism evidence="6 7">
    <name type="scientific">Acinetobacter guerrae</name>
    <dbReference type="NCBI Taxonomy" id="1843371"/>
    <lineage>
        <taxon>Bacteria</taxon>
        <taxon>Pseudomonadati</taxon>
        <taxon>Pseudomonadota</taxon>
        <taxon>Gammaproteobacteria</taxon>
        <taxon>Moraxellales</taxon>
        <taxon>Moraxellaceae</taxon>
        <taxon>Acinetobacter</taxon>
    </lineage>
</organism>
<dbReference type="CDD" id="cd07400">
    <property type="entry name" value="MPP_1"/>
    <property type="match status" value="1"/>
</dbReference>
<evidence type="ECO:0000313" key="6">
    <source>
        <dbReference type="EMBL" id="RKG35089.1"/>
    </source>
</evidence>
<dbReference type="Gene3D" id="3.60.21.10">
    <property type="match status" value="1"/>
</dbReference>
<accession>A0A3A8ELS9</accession>
<evidence type="ECO:0000256" key="1">
    <source>
        <dbReference type="ARBA" id="ARBA00022723"/>
    </source>
</evidence>
<keyword evidence="7" id="KW-1185">Reference proteome</keyword>
<dbReference type="RefSeq" id="WP_120369379.1">
    <property type="nucleotide sequence ID" value="NZ_RAXU01000004.1"/>
</dbReference>
<gene>
    <name evidence="6" type="ORF">D7V21_04710</name>
</gene>
<evidence type="ECO:0000256" key="4">
    <source>
        <dbReference type="ARBA" id="ARBA00025742"/>
    </source>
</evidence>
<dbReference type="PANTHER" id="PTHR42988">
    <property type="entry name" value="PHOSPHOHYDROLASE"/>
    <property type="match status" value="1"/>
</dbReference>
<dbReference type="Pfam" id="PF00149">
    <property type="entry name" value="Metallophos"/>
    <property type="match status" value="1"/>
</dbReference>
<keyword evidence="1" id="KW-0479">Metal-binding</keyword>
<dbReference type="GO" id="GO:0016787">
    <property type="term" value="F:hydrolase activity"/>
    <property type="evidence" value="ECO:0007669"/>
    <property type="project" value="UniProtKB-KW"/>
</dbReference>
<dbReference type="Proteomes" id="UP000269001">
    <property type="component" value="Unassembled WGS sequence"/>
</dbReference>
<dbReference type="InterPro" id="IPR029052">
    <property type="entry name" value="Metallo-depent_PP-like"/>
</dbReference>
<protein>
    <submittedName>
        <fullName evidence="6">3',5'-cyclic-nucleotide phosphodiesterase</fullName>
    </submittedName>
</protein>
<dbReference type="SUPFAM" id="SSF56300">
    <property type="entry name" value="Metallo-dependent phosphatases"/>
    <property type="match status" value="1"/>
</dbReference>
<proteinExistence type="inferred from homology"/>
<dbReference type="PANTHER" id="PTHR42988:SF2">
    <property type="entry name" value="CYCLIC NUCLEOTIDE PHOSPHODIESTERASE CBUA0032-RELATED"/>
    <property type="match status" value="1"/>
</dbReference>
<keyword evidence="3" id="KW-0408">Iron</keyword>
<dbReference type="EMBL" id="RAXU01000004">
    <property type="protein sequence ID" value="RKG35089.1"/>
    <property type="molecule type" value="Genomic_DNA"/>
</dbReference>
<comment type="caution">
    <text evidence="6">The sequence shown here is derived from an EMBL/GenBank/DDBJ whole genome shotgun (WGS) entry which is preliminary data.</text>
</comment>
<dbReference type="GO" id="GO:0046872">
    <property type="term" value="F:metal ion binding"/>
    <property type="evidence" value="ECO:0007669"/>
    <property type="project" value="UniProtKB-KW"/>
</dbReference>
<sequence length="264" mass="30931">MLLHLSDLHFGTEKQECLTAIEKFCQEHQPELIVVSGDLTQRAKFVEFYKCRQFLDSLNIPYIVVPGNHDISLYNLWNRFFSPFTRYQFFFGELEPKLETEHFFIVGVNSIRRRYHTRGYISLEQIQRTNEILKLAPDQKLKLVVLHQPFYTPPDDSHGVKDCPVLGRMALENWSKNGLFGVLHGHLHQTAVYNLTQIFHLKVNHPVYDIHAGTATSYRLHKGLPNSFNTILNDGRIQHYWFDEQAQNFVLHIDSAEKTTKMFE</sequence>
<evidence type="ECO:0000259" key="5">
    <source>
        <dbReference type="Pfam" id="PF00149"/>
    </source>
</evidence>
<evidence type="ECO:0000313" key="7">
    <source>
        <dbReference type="Proteomes" id="UP000269001"/>
    </source>
</evidence>
<dbReference type="InterPro" id="IPR050884">
    <property type="entry name" value="CNP_phosphodiesterase-III"/>
</dbReference>
<reference evidence="6 7" key="1">
    <citation type="submission" date="2018-09" db="EMBL/GenBank/DDBJ databases">
        <title>The draft genome of Acinetobacter spp. strains.</title>
        <authorList>
            <person name="Qin J."/>
            <person name="Feng Y."/>
            <person name="Zong Z."/>
        </authorList>
    </citation>
    <scope>NUCLEOTIDE SEQUENCE [LARGE SCALE GENOMIC DNA]</scope>
    <source>
        <strain evidence="6 7">WCHAc060096</strain>
    </source>
</reference>
<feature type="domain" description="Calcineurin-like phosphoesterase" evidence="5">
    <location>
        <begin position="2"/>
        <end position="189"/>
    </location>
</feature>
<evidence type="ECO:0000256" key="2">
    <source>
        <dbReference type="ARBA" id="ARBA00022801"/>
    </source>
</evidence>
<name>A0A3A8ELS9_9GAMM</name>
<dbReference type="InterPro" id="IPR004843">
    <property type="entry name" value="Calcineurin-like_PHP"/>
</dbReference>
<evidence type="ECO:0000256" key="3">
    <source>
        <dbReference type="ARBA" id="ARBA00023004"/>
    </source>
</evidence>